<evidence type="ECO:0000256" key="2">
    <source>
        <dbReference type="ARBA" id="ARBA00022833"/>
    </source>
</evidence>
<dbReference type="InterPro" id="IPR001841">
    <property type="entry name" value="Znf_RING"/>
</dbReference>
<gene>
    <name evidence="6" type="ORF">PXEA_LOCUS16757</name>
</gene>
<protein>
    <recommendedName>
        <fullName evidence="5">RING-type domain-containing protein</fullName>
    </recommendedName>
</protein>
<dbReference type="PANTHER" id="PTHR45877">
    <property type="entry name" value="E3 UBIQUITIN-PROTEIN LIGASE SIAH2"/>
    <property type="match status" value="1"/>
</dbReference>
<dbReference type="EMBL" id="CAAALY010061293">
    <property type="protein sequence ID" value="VEL23317.1"/>
    <property type="molecule type" value="Genomic_DNA"/>
</dbReference>
<evidence type="ECO:0000313" key="7">
    <source>
        <dbReference type="Proteomes" id="UP000784294"/>
    </source>
</evidence>
<feature type="compositionally biased region" description="Basic and acidic residues" evidence="4">
    <location>
        <begin position="16"/>
        <end position="25"/>
    </location>
</feature>
<evidence type="ECO:0000313" key="6">
    <source>
        <dbReference type="EMBL" id="VEL23317.1"/>
    </source>
</evidence>
<dbReference type="SUPFAM" id="SSF49599">
    <property type="entry name" value="TRAF domain-like"/>
    <property type="match status" value="1"/>
</dbReference>
<evidence type="ECO:0000256" key="4">
    <source>
        <dbReference type="SAM" id="MobiDB-lite"/>
    </source>
</evidence>
<feature type="region of interest" description="Disordered" evidence="4">
    <location>
        <begin position="15"/>
        <end position="47"/>
    </location>
</feature>
<dbReference type="GO" id="GO:0005737">
    <property type="term" value="C:cytoplasm"/>
    <property type="evidence" value="ECO:0007669"/>
    <property type="project" value="TreeGrafter"/>
</dbReference>
<dbReference type="Gene3D" id="3.30.40.10">
    <property type="entry name" value="Zinc/RING finger domain, C3HC4 (zinc finger)"/>
    <property type="match status" value="1"/>
</dbReference>
<dbReference type="GO" id="GO:0008270">
    <property type="term" value="F:zinc ion binding"/>
    <property type="evidence" value="ECO:0007669"/>
    <property type="project" value="UniProtKB-KW"/>
</dbReference>
<organism evidence="6 7">
    <name type="scientific">Protopolystoma xenopodis</name>
    <dbReference type="NCBI Taxonomy" id="117903"/>
    <lineage>
        <taxon>Eukaryota</taxon>
        <taxon>Metazoa</taxon>
        <taxon>Spiralia</taxon>
        <taxon>Lophotrochozoa</taxon>
        <taxon>Platyhelminthes</taxon>
        <taxon>Monogenea</taxon>
        <taxon>Polyopisthocotylea</taxon>
        <taxon>Polystomatidea</taxon>
        <taxon>Polystomatidae</taxon>
        <taxon>Protopolystoma</taxon>
    </lineage>
</organism>
<keyword evidence="2" id="KW-0862">Zinc</keyword>
<accession>A0A448WYJ3</accession>
<dbReference type="GO" id="GO:0061630">
    <property type="term" value="F:ubiquitin protein ligase activity"/>
    <property type="evidence" value="ECO:0007669"/>
    <property type="project" value="TreeGrafter"/>
</dbReference>
<name>A0A448WYJ3_9PLAT</name>
<dbReference type="GO" id="GO:0031624">
    <property type="term" value="F:ubiquitin conjugating enzyme binding"/>
    <property type="evidence" value="ECO:0007669"/>
    <property type="project" value="TreeGrafter"/>
</dbReference>
<dbReference type="InterPro" id="IPR004162">
    <property type="entry name" value="SINA-like_animal"/>
</dbReference>
<dbReference type="AlphaFoldDB" id="A0A448WYJ3"/>
<dbReference type="PROSITE" id="PS50089">
    <property type="entry name" value="ZF_RING_2"/>
    <property type="match status" value="1"/>
</dbReference>
<evidence type="ECO:0000259" key="5">
    <source>
        <dbReference type="PROSITE" id="PS50089"/>
    </source>
</evidence>
<dbReference type="GO" id="GO:0043161">
    <property type="term" value="P:proteasome-mediated ubiquitin-dependent protein catabolic process"/>
    <property type="evidence" value="ECO:0007669"/>
    <property type="project" value="TreeGrafter"/>
</dbReference>
<dbReference type="InterPro" id="IPR013083">
    <property type="entry name" value="Znf_RING/FYVE/PHD"/>
</dbReference>
<evidence type="ECO:0000256" key="1">
    <source>
        <dbReference type="ARBA" id="ARBA00022771"/>
    </source>
</evidence>
<proteinExistence type="predicted"/>
<dbReference type="SUPFAM" id="SSF57850">
    <property type="entry name" value="RING/U-box"/>
    <property type="match status" value="1"/>
</dbReference>
<dbReference type="PANTHER" id="PTHR45877:SF2">
    <property type="entry name" value="E3 UBIQUITIN-PROTEIN LIGASE SINA-RELATED"/>
    <property type="match status" value="1"/>
</dbReference>
<feature type="domain" description="RING-type" evidence="5">
    <location>
        <begin position="76"/>
        <end position="120"/>
    </location>
</feature>
<evidence type="ECO:0000256" key="3">
    <source>
        <dbReference type="PROSITE-ProRule" id="PRU00175"/>
    </source>
</evidence>
<keyword evidence="1 3" id="KW-0863">Zinc-finger</keyword>
<keyword evidence="7" id="KW-1185">Reference proteome</keyword>
<dbReference type="Proteomes" id="UP000784294">
    <property type="component" value="Unassembled WGS sequence"/>
</dbReference>
<sequence length="381" mass="41754">MSTVQLPGVTMYSSKRAGDVEDSTTRRKVARTAADSSKSRAPGSRGSDDYVSADLISYAAKSWASHLKGLRQLLVCSVCYEYSRELNQCSNGHLFCPLCTVQLEQTRFANRLACTCPICRVPLTPATGFGTTSAAESASATGGLQRSRLAQGIASRLPEPCRYCGAWLAPDRLVRHEALFCGLRPTVCPFALLGCSWRGNGVARIDHLVGRNGSDCPVWRMYGTEMYRSTKAGRRADRAEVSKWLPHLLLLRLAGRVGEESVPGPEGLQWQSLQTLLETSREASFGMRGAAGLRVVPVLAALTRKTTSKLDTLTTDPVFFVSSPICLPLHDKLALWLRVSWAEQTLLDSSYSAFESTISQHSPSSYTYFVRRSNVTNMKSL</sequence>
<keyword evidence="1 3" id="KW-0479">Metal-binding</keyword>
<reference evidence="6" key="1">
    <citation type="submission" date="2018-11" db="EMBL/GenBank/DDBJ databases">
        <authorList>
            <consortium name="Pathogen Informatics"/>
        </authorList>
    </citation>
    <scope>NUCLEOTIDE SEQUENCE</scope>
</reference>
<comment type="caution">
    <text evidence="6">The sequence shown here is derived from an EMBL/GenBank/DDBJ whole genome shotgun (WGS) entry which is preliminary data.</text>
</comment>